<keyword evidence="5" id="KW-1185">Reference proteome</keyword>
<comment type="caution">
    <text evidence="4">The sequence shown here is derived from an EMBL/GenBank/DDBJ whole genome shotgun (WGS) entry which is preliminary data.</text>
</comment>
<dbReference type="InterPro" id="IPR007044">
    <property type="entry name" value="Cyclodeamin/CycHdrlase"/>
</dbReference>
<dbReference type="SUPFAM" id="SSF101262">
    <property type="entry name" value="Methenyltetrahydrofolate cyclohydrolase-like"/>
    <property type="match status" value="1"/>
</dbReference>
<dbReference type="RefSeq" id="WP_154515945.1">
    <property type="nucleotide sequence ID" value="NZ_VUMT01000001.1"/>
</dbReference>
<evidence type="ECO:0000259" key="3">
    <source>
        <dbReference type="Pfam" id="PF04961"/>
    </source>
</evidence>
<dbReference type="Gene3D" id="1.20.120.680">
    <property type="entry name" value="Formiminotetrahydrofolate cyclodeaminase monomer, up-and-down helical bundle"/>
    <property type="match status" value="1"/>
</dbReference>
<feature type="transmembrane region" description="Helical" evidence="2">
    <location>
        <begin position="27"/>
        <end position="47"/>
    </location>
</feature>
<dbReference type="AlphaFoldDB" id="A0A6L5XWT9"/>
<dbReference type="GO" id="GO:0016787">
    <property type="term" value="F:hydrolase activity"/>
    <property type="evidence" value="ECO:0007669"/>
    <property type="project" value="UniProtKB-KW"/>
</dbReference>
<dbReference type="EMBL" id="VUMT01000001">
    <property type="protein sequence ID" value="MSS62483.1"/>
    <property type="molecule type" value="Genomic_DNA"/>
</dbReference>
<reference evidence="4 5" key="1">
    <citation type="submission" date="2019-08" db="EMBL/GenBank/DDBJ databases">
        <title>In-depth cultivation of the pig gut microbiome towards novel bacterial diversity and tailored functional studies.</title>
        <authorList>
            <person name="Wylensek D."/>
            <person name="Hitch T.C.A."/>
            <person name="Clavel T."/>
        </authorList>
    </citation>
    <scope>NUCLEOTIDE SEQUENCE [LARGE SCALE GENOMIC DNA]</scope>
    <source>
        <strain evidence="4 5">WCA-693-APC-MOT-I</strain>
    </source>
</reference>
<accession>A0A6L5XWT9</accession>
<feature type="domain" description="Cyclodeaminase/cyclohydrolase" evidence="3">
    <location>
        <begin position="7"/>
        <end position="187"/>
    </location>
</feature>
<sequence>MEFQKQTCEDFIKVLGSKEPVPGGGGAVALVGAVGIALGNMVGSLTVGKKKYQPYEQELKELLERAMELQQEFLSLIDEDAKMFLPLLESYRLPKETEDERKRKEEVMEEALRGACRVPLEIMEKSCEAIELHKKFLIMGSKMAISDVGVGVTCCRAALQGAGLSVFINTKCMKDKEYAEKMEARVDAMLEKYSKLADELFWEVRSRF</sequence>
<feature type="coiled-coil region" evidence="1">
    <location>
        <begin position="52"/>
        <end position="79"/>
    </location>
</feature>
<gene>
    <name evidence="4" type="ORF">FYJ58_01060</name>
</gene>
<keyword evidence="2" id="KW-0472">Membrane</keyword>
<keyword evidence="2" id="KW-1133">Transmembrane helix</keyword>
<organism evidence="4 5">
    <name type="scientific">Velocimicrobium porci</name>
    <dbReference type="NCBI Taxonomy" id="2606634"/>
    <lineage>
        <taxon>Bacteria</taxon>
        <taxon>Bacillati</taxon>
        <taxon>Bacillota</taxon>
        <taxon>Clostridia</taxon>
        <taxon>Lachnospirales</taxon>
        <taxon>Lachnospiraceae</taxon>
        <taxon>Velocimicrobium</taxon>
    </lineage>
</organism>
<protein>
    <submittedName>
        <fullName evidence="4">Cyclodeaminase/cyclohydrolase family protein</fullName>
    </submittedName>
</protein>
<evidence type="ECO:0000256" key="2">
    <source>
        <dbReference type="SAM" id="Phobius"/>
    </source>
</evidence>
<evidence type="ECO:0000313" key="5">
    <source>
        <dbReference type="Proteomes" id="UP000482209"/>
    </source>
</evidence>
<dbReference type="Pfam" id="PF04961">
    <property type="entry name" value="FTCD_C"/>
    <property type="match status" value="1"/>
</dbReference>
<proteinExistence type="predicted"/>
<dbReference type="InterPro" id="IPR036178">
    <property type="entry name" value="Formintransfe-cycloase-like_sf"/>
</dbReference>
<name>A0A6L5XWT9_9FIRM</name>
<evidence type="ECO:0000256" key="1">
    <source>
        <dbReference type="SAM" id="Coils"/>
    </source>
</evidence>
<dbReference type="Proteomes" id="UP000482209">
    <property type="component" value="Unassembled WGS sequence"/>
</dbReference>
<keyword evidence="2" id="KW-0812">Transmembrane</keyword>
<evidence type="ECO:0000313" key="4">
    <source>
        <dbReference type="EMBL" id="MSS62483.1"/>
    </source>
</evidence>
<keyword evidence="1" id="KW-0175">Coiled coil</keyword>
<keyword evidence="4" id="KW-0378">Hydrolase</keyword>